<dbReference type="InParanoid" id="A0A066V9Q9"/>
<keyword evidence="3" id="KW-1185">Reference proteome</keyword>
<comment type="caution">
    <text evidence="2">The sequence shown here is derived from an EMBL/GenBank/DDBJ whole genome shotgun (WGS) entry which is preliminary data.</text>
</comment>
<dbReference type="HOGENOM" id="CLU_1533624_0_0_1"/>
<organism evidence="2 3">
    <name type="scientific">Tilletiaria anomala (strain ATCC 24038 / CBS 436.72 / UBC 951)</name>
    <dbReference type="NCBI Taxonomy" id="1037660"/>
    <lineage>
        <taxon>Eukaryota</taxon>
        <taxon>Fungi</taxon>
        <taxon>Dikarya</taxon>
        <taxon>Basidiomycota</taxon>
        <taxon>Ustilaginomycotina</taxon>
        <taxon>Exobasidiomycetes</taxon>
        <taxon>Georgefischeriales</taxon>
        <taxon>Tilletiariaceae</taxon>
        <taxon>Tilletiaria</taxon>
    </lineage>
</organism>
<dbReference type="RefSeq" id="XP_013240630.1">
    <property type="nucleotide sequence ID" value="XM_013385176.1"/>
</dbReference>
<proteinExistence type="predicted"/>
<evidence type="ECO:0000313" key="3">
    <source>
        <dbReference type="Proteomes" id="UP000027361"/>
    </source>
</evidence>
<protein>
    <submittedName>
        <fullName evidence="2">Uncharacterized protein</fullName>
    </submittedName>
</protein>
<reference evidence="2 3" key="1">
    <citation type="submission" date="2014-05" db="EMBL/GenBank/DDBJ databases">
        <title>Draft genome sequence of a rare smut relative, Tilletiaria anomala UBC 951.</title>
        <authorList>
            <consortium name="DOE Joint Genome Institute"/>
            <person name="Toome M."/>
            <person name="Kuo A."/>
            <person name="Henrissat B."/>
            <person name="Lipzen A."/>
            <person name="Tritt A."/>
            <person name="Yoshinaga Y."/>
            <person name="Zane M."/>
            <person name="Barry K."/>
            <person name="Grigoriev I.V."/>
            <person name="Spatafora J.W."/>
            <person name="Aimea M.C."/>
        </authorList>
    </citation>
    <scope>NUCLEOTIDE SEQUENCE [LARGE SCALE GENOMIC DNA]</scope>
    <source>
        <strain evidence="2 3">UBC 951</strain>
    </source>
</reference>
<sequence>MSVPGAEVVDSSTSSPRDAWCHPRIYHAAGTPWNASVSHLLPSPSGYACSVANQHGFDHEGKTGRGRSKPPPLSQAHSKSRARWSTESLTDVIHLSHSLPKSQVDTRLGRRRPLLSVSPAVKSIALPSTPVTRHRIQHARAPLCAAQLTHELARNGPFGQEERSSRIEVDNDVIR</sequence>
<evidence type="ECO:0000313" key="2">
    <source>
        <dbReference type="EMBL" id="KDN38211.1"/>
    </source>
</evidence>
<dbReference type="Proteomes" id="UP000027361">
    <property type="component" value="Unassembled WGS sequence"/>
</dbReference>
<gene>
    <name evidence="2" type="ORF">K437DRAFT_29022</name>
</gene>
<dbReference type="EMBL" id="JMSN01000122">
    <property type="protein sequence ID" value="KDN38211.1"/>
    <property type="molecule type" value="Genomic_DNA"/>
</dbReference>
<dbReference type="AlphaFoldDB" id="A0A066V9Q9"/>
<name>A0A066V9Q9_TILAU</name>
<accession>A0A066V9Q9</accession>
<dbReference type="GeneID" id="25267015"/>
<evidence type="ECO:0000256" key="1">
    <source>
        <dbReference type="SAM" id="MobiDB-lite"/>
    </source>
</evidence>
<feature type="region of interest" description="Disordered" evidence="1">
    <location>
        <begin position="52"/>
        <end position="86"/>
    </location>
</feature>